<proteinExistence type="predicted"/>
<name>A0A8S5RDS1_9VIRU</name>
<organism evidence="1">
    <name type="scientific">virus sp. ctkyY8</name>
    <dbReference type="NCBI Taxonomy" id="2827995"/>
    <lineage>
        <taxon>Viruses</taxon>
    </lineage>
</organism>
<sequence length="39" mass="4877">MIFYEKKQKNFQKILNQEISPWSNIKKDCKKYEKRLKSL</sequence>
<dbReference type="EMBL" id="BK059095">
    <property type="protein sequence ID" value="DAE29536.1"/>
    <property type="molecule type" value="Genomic_DNA"/>
</dbReference>
<reference evidence="1" key="1">
    <citation type="journal article" date="2021" name="Proc. Natl. Acad. Sci. U.S.A.">
        <title>A Catalog of Tens of Thousands of Viruses from Human Metagenomes Reveals Hidden Associations with Chronic Diseases.</title>
        <authorList>
            <person name="Tisza M.J."/>
            <person name="Buck C.B."/>
        </authorList>
    </citation>
    <scope>NUCLEOTIDE SEQUENCE</scope>
    <source>
        <strain evidence="1">CtkyY8</strain>
    </source>
</reference>
<accession>A0A8S5RDS1</accession>
<protein>
    <submittedName>
        <fullName evidence="1">Uncharacterized protein</fullName>
    </submittedName>
</protein>
<evidence type="ECO:0000313" key="1">
    <source>
        <dbReference type="EMBL" id="DAE29536.1"/>
    </source>
</evidence>